<feature type="region of interest" description="Disordered" evidence="1">
    <location>
        <begin position="201"/>
        <end position="223"/>
    </location>
</feature>
<dbReference type="InterPro" id="IPR011990">
    <property type="entry name" value="TPR-like_helical_dom_sf"/>
</dbReference>
<dbReference type="Pfam" id="PF08238">
    <property type="entry name" value="Sel1"/>
    <property type="match status" value="3"/>
</dbReference>
<dbReference type="InterPro" id="IPR052945">
    <property type="entry name" value="Mitotic_Regulator"/>
</dbReference>
<reference evidence="3 4" key="1">
    <citation type="submission" date="2016-11" db="EMBL/GenBank/DDBJ databases">
        <authorList>
            <person name="Jaros S."/>
            <person name="Januszkiewicz K."/>
            <person name="Wedrychowicz H."/>
        </authorList>
    </citation>
    <scope>NUCLEOTIDE SEQUENCE [LARGE SCALE GENOMIC DNA]</scope>
    <source>
        <strain evidence="3 4">DSM 16917</strain>
    </source>
</reference>
<dbReference type="SMART" id="SM00671">
    <property type="entry name" value="SEL1"/>
    <property type="match status" value="3"/>
</dbReference>
<dbReference type="PANTHER" id="PTHR43628:SF1">
    <property type="entry name" value="CHITIN SYNTHASE REGULATORY FACTOR 2-RELATED"/>
    <property type="match status" value="1"/>
</dbReference>
<keyword evidence="2" id="KW-0732">Signal</keyword>
<proteinExistence type="predicted"/>
<dbReference type="AlphaFoldDB" id="A0A1M5X9F0"/>
<gene>
    <name evidence="3" type="ORF">SAMN02745129_3353</name>
</gene>
<feature type="chain" id="PRO_5009914915" evidence="2">
    <location>
        <begin position="36"/>
        <end position="223"/>
    </location>
</feature>
<evidence type="ECO:0000256" key="2">
    <source>
        <dbReference type="SAM" id="SignalP"/>
    </source>
</evidence>
<dbReference type="STRING" id="299255.SAMN02745129_3353"/>
<evidence type="ECO:0000313" key="4">
    <source>
        <dbReference type="Proteomes" id="UP000184268"/>
    </source>
</evidence>
<dbReference type="Gene3D" id="1.25.40.10">
    <property type="entry name" value="Tetratricopeptide repeat domain"/>
    <property type="match status" value="1"/>
</dbReference>
<feature type="signal peptide" evidence="2">
    <location>
        <begin position="1"/>
        <end position="35"/>
    </location>
</feature>
<sequence>MAPLFLSKEWAKPADTPVMKRILLPLLLWCLPLQAAEPLEAVELYTQDQLLTMLRSNSHLAQVRRDDCQLVEDIEARAKVLKVPAYQMLWADMLLYGVCVERDVDLGFDFLYQSARQGLPDALEQLGRYHIEGRFVVVDEPHGLRLLYQAASLGHERALLSLAAHYAQGKGSPRDYPQVYLWLHETVYDRAEQRQQAQEYKDQLAQRLPPSVREHTRRTALGR</sequence>
<dbReference type="Proteomes" id="UP000184268">
    <property type="component" value="Unassembled WGS sequence"/>
</dbReference>
<evidence type="ECO:0000256" key="1">
    <source>
        <dbReference type="SAM" id="MobiDB-lite"/>
    </source>
</evidence>
<organism evidence="3 4">
    <name type="scientific">Ferrimonas marina</name>
    <dbReference type="NCBI Taxonomy" id="299255"/>
    <lineage>
        <taxon>Bacteria</taxon>
        <taxon>Pseudomonadati</taxon>
        <taxon>Pseudomonadota</taxon>
        <taxon>Gammaproteobacteria</taxon>
        <taxon>Alteromonadales</taxon>
        <taxon>Ferrimonadaceae</taxon>
        <taxon>Ferrimonas</taxon>
    </lineage>
</organism>
<dbReference type="SUPFAM" id="SSF81901">
    <property type="entry name" value="HCP-like"/>
    <property type="match status" value="1"/>
</dbReference>
<dbReference type="EMBL" id="FQXG01000005">
    <property type="protein sequence ID" value="SHH96421.1"/>
    <property type="molecule type" value="Genomic_DNA"/>
</dbReference>
<name>A0A1M5X9F0_9GAMM</name>
<dbReference type="InterPro" id="IPR006597">
    <property type="entry name" value="Sel1-like"/>
</dbReference>
<protein>
    <submittedName>
        <fullName evidence="3">Sel1 repeat-containing protein</fullName>
    </submittedName>
</protein>
<dbReference type="PANTHER" id="PTHR43628">
    <property type="entry name" value="ACTIVATOR OF C KINASE PROTEIN 1-RELATED"/>
    <property type="match status" value="1"/>
</dbReference>
<accession>A0A1M5X9F0</accession>
<evidence type="ECO:0000313" key="3">
    <source>
        <dbReference type="EMBL" id="SHH96421.1"/>
    </source>
</evidence>
<keyword evidence="4" id="KW-1185">Reference proteome</keyword>